<proteinExistence type="predicted"/>
<dbReference type="CDD" id="cd00060">
    <property type="entry name" value="FHA"/>
    <property type="match status" value="1"/>
</dbReference>
<dbReference type="InterPro" id="IPR008984">
    <property type="entry name" value="SMAD_FHA_dom_sf"/>
</dbReference>
<dbReference type="InterPro" id="IPR022128">
    <property type="entry name" value="FhaA_N"/>
</dbReference>
<sequence length="299" mass="31966">MGLVDNVERGLEKLVTSVFRGSAQDGIKPVEIASRLRNEMDARSFALSQGRTLAPNNFDILLSPDDFASAREWGPTLAEELCDVALDHAHSQSYTLQGSVRVSFKKNADTRPGLIKIHATMSKDGEPETPAPRRTNPPAPTQAPAQTPSAAPQPRAAAPAAPVARPQAAPAAASRPAPQPVNTPAPPPQRPAEAPRTQPVIEVNGKRFAINASAIVIGRSKEADITVDDSRVSRKHIEIFRDANGIFVEDLGSTNGTSVNGYRIDGPEELLDGTHIMIGSTRINFRLMPASRRTTGGSR</sequence>
<dbReference type="SMART" id="SM00240">
    <property type="entry name" value="FHA"/>
    <property type="match status" value="1"/>
</dbReference>
<feature type="compositionally biased region" description="Low complexity" evidence="2">
    <location>
        <begin position="142"/>
        <end position="176"/>
    </location>
</feature>
<evidence type="ECO:0000313" key="4">
    <source>
        <dbReference type="EMBL" id="MBB5512772.1"/>
    </source>
</evidence>
<feature type="compositionally biased region" description="Pro residues" evidence="2">
    <location>
        <begin position="177"/>
        <end position="190"/>
    </location>
</feature>
<dbReference type="InterPro" id="IPR050923">
    <property type="entry name" value="Cell_Proc_Reg/RNA_Proc"/>
</dbReference>
<comment type="caution">
    <text evidence="4">The sequence shown here is derived from an EMBL/GenBank/DDBJ whole genome shotgun (WGS) entry which is preliminary data.</text>
</comment>
<dbReference type="InterPro" id="IPR042287">
    <property type="entry name" value="FhaA_N_sf"/>
</dbReference>
<evidence type="ECO:0000259" key="3">
    <source>
        <dbReference type="PROSITE" id="PS50006"/>
    </source>
</evidence>
<feature type="region of interest" description="Disordered" evidence="2">
    <location>
        <begin position="113"/>
        <end position="196"/>
    </location>
</feature>
<dbReference type="SUPFAM" id="SSF49879">
    <property type="entry name" value="SMAD/FHA domain"/>
    <property type="match status" value="1"/>
</dbReference>
<accession>A0A7W8TTS0</accession>
<dbReference type="Proteomes" id="UP000580797">
    <property type="component" value="Unassembled WGS sequence"/>
</dbReference>
<dbReference type="EMBL" id="JACHDR010000001">
    <property type="protein sequence ID" value="MBB5512772.1"/>
    <property type="molecule type" value="Genomic_DNA"/>
</dbReference>
<organism evidence="4 5">
    <name type="scientific">Neomicrococcus aestuarii</name>
    <dbReference type="NCBI Taxonomy" id="556325"/>
    <lineage>
        <taxon>Bacteria</taxon>
        <taxon>Bacillati</taxon>
        <taxon>Actinomycetota</taxon>
        <taxon>Actinomycetes</taxon>
        <taxon>Micrococcales</taxon>
        <taxon>Micrococcaceae</taxon>
        <taxon>Neomicrococcus</taxon>
    </lineage>
</organism>
<reference evidence="4 5" key="1">
    <citation type="submission" date="2020-08" db="EMBL/GenBank/DDBJ databases">
        <title>Sequencing the genomes of 1000 actinobacteria strains.</title>
        <authorList>
            <person name="Klenk H.-P."/>
        </authorList>
    </citation>
    <scope>NUCLEOTIDE SEQUENCE [LARGE SCALE GENOMIC DNA]</scope>
    <source>
        <strain evidence="4 5">DSM 105783</strain>
    </source>
</reference>
<dbReference type="PANTHER" id="PTHR23308">
    <property type="entry name" value="NUCLEAR INHIBITOR OF PROTEIN PHOSPHATASE-1"/>
    <property type="match status" value="1"/>
</dbReference>
<gene>
    <name evidence="4" type="ORF">HD598_001459</name>
</gene>
<dbReference type="Gene3D" id="2.60.200.20">
    <property type="match status" value="1"/>
</dbReference>
<dbReference type="AlphaFoldDB" id="A0A7W8TTS0"/>
<evidence type="ECO:0000313" key="5">
    <source>
        <dbReference type="Proteomes" id="UP000580797"/>
    </source>
</evidence>
<feature type="domain" description="FHA" evidence="3">
    <location>
        <begin position="215"/>
        <end position="264"/>
    </location>
</feature>
<dbReference type="PROSITE" id="PS50006">
    <property type="entry name" value="FHA_DOMAIN"/>
    <property type="match status" value="1"/>
</dbReference>
<evidence type="ECO:0000256" key="2">
    <source>
        <dbReference type="SAM" id="MobiDB-lite"/>
    </source>
</evidence>
<dbReference type="Gene3D" id="3.30.2320.60">
    <property type="entry name" value="FhaA, phosphopeptide-binding domain (DUF3662)"/>
    <property type="match status" value="1"/>
</dbReference>
<dbReference type="RefSeq" id="WP_183664852.1">
    <property type="nucleotide sequence ID" value="NZ_BAAARH010000013.1"/>
</dbReference>
<protein>
    <recommendedName>
        <fullName evidence="3">FHA domain-containing protein</fullName>
    </recommendedName>
</protein>
<dbReference type="Pfam" id="PF00498">
    <property type="entry name" value="FHA"/>
    <property type="match status" value="1"/>
</dbReference>
<name>A0A7W8TTS0_9MICC</name>
<evidence type="ECO:0000256" key="1">
    <source>
        <dbReference type="ARBA" id="ARBA00022553"/>
    </source>
</evidence>
<keyword evidence="1" id="KW-0597">Phosphoprotein</keyword>
<dbReference type="InterPro" id="IPR000253">
    <property type="entry name" value="FHA_dom"/>
</dbReference>
<dbReference type="Pfam" id="PF12401">
    <property type="entry name" value="FhaA_N"/>
    <property type="match status" value="1"/>
</dbReference>